<dbReference type="Proteomes" id="UP001295740">
    <property type="component" value="Unassembled WGS sequence"/>
</dbReference>
<evidence type="ECO:0000256" key="2">
    <source>
        <dbReference type="ARBA" id="ARBA00022692"/>
    </source>
</evidence>
<dbReference type="PANTHER" id="PTHR15549">
    <property type="entry name" value="PAIRED IMMUNOGLOBULIN-LIKE TYPE 2 RECEPTOR"/>
    <property type="match status" value="1"/>
</dbReference>
<keyword evidence="2 6" id="KW-0812">Transmembrane</keyword>
<evidence type="ECO:0000256" key="5">
    <source>
        <dbReference type="SAM" id="MobiDB-lite"/>
    </source>
</evidence>
<evidence type="ECO:0000256" key="3">
    <source>
        <dbReference type="ARBA" id="ARBA00022989"/>
    </source>
</evidence>
<evidence type="ECO:0000313" key="9">
    <source>
        <dbReference type="Proteomes" id="UP001295740"/>
    </source>
</evidence>
<gene>
    <name evidence="8" type="ORF">KHLLAP_LOCUS12469</name>
</gene>
<feature type="chain" id="PRO_5042483499" evidence="7">
    <location>
        <begin position="19"/>
        <end position="342"/>
    </location>
</feature>
<feature type="signal peptide" evidence="7">
    <location>
        <begin position="1"/>
        <end position="18"/>
    </location>
</feature>
<dbReference type="GO" id="GO:0016020">
    <property type="term" value="C:membrane"/>
    <property type="evidence" value="ECO:0007669"/>
    <property type="project" value="UniProtKB-SubCell"/>
</dbReference>
<dbReference type="GO" id="GO:0071944">
    <property type="term" value="C:cell periphery"/>
    <property type="evidence" value="ECO:0007669"/>
    <property type="project" value="UniProtKB-ARBA"/>
</dbReference>
<dbReference type="InterPro" id="IPR051694">
    <property type="entry name" value="Immunoregulatory_rcpt-like"/>
</dbReference>
<organism evidence="8 9">
    <name type="scientific">Anthostomella pinea</name>
    <dbReference type="NCBI Taxonomy" id="933095"/>
    <lineage>
        <taxon>Eukaryota</taxon>
        <taxon>Fungi</taxon>
        <taxon>Dikarya</taxon>
        <taxon>Ascomycota</taxon>
        <taxon>Pezizomycotina</taxon>
        <taxon>Sordariomycetes</taxon>
        <taxon>Xylariomycetidae</taxon>
        <taxon>Xylariales</taxon>
        <taxon>Xylariaceae</taxon>
        <taxon>Anthostomella</taxon>
    </lineage>
</organism>
<keyword evidence="4 6" id="KW-0472">Membrane</keyword>
<evidence type="ECO:0000256" key="1">
    <source>
        <dbReference type="ARBA" id="ARBA00004167"/>
    </source>
</evidence>
<feature type="compositionally biased region" description="Low complexity" evidence="5">
    <location>
        <begin position="170"/>
        <end position="190"/>
    </location>
</feature>
<comment type="caution">
    <text evidence="8">The sequence shown here is derived from an EMBL/GenBank/DDBJ whole genome shotgun (WGS) entry which is preliminary data.</text>
</comment>
<dbReference type="AlphaFoldDB" id="A0AAI8VVU5"/>
<reference evidence="8" key="1">
    <citation type="submission" date="2023-10" db="EMBL/GenBank/DDBJ databases">
        <authorList>
            <person name="Hackl T."/>
        </authorList>
    </citation>
    <scope>NUCLEOTIDE SEQUENCE</scope>
</reference>
<keyword evidence="7" id="KW-0732">Signal</keyword>
<feature type="region of interest" description="Disordered" evidence="5">
    <location>
        <begin position="296"/>
        <end position="342"/>
    </location>
</feature>
<feature type="region of interest" description="Disordered" evidence="5">
    <location>
        <begin position="170"/>
        <end position="196"/>
    </location>
</feature>
<evidence type="ECO:0000313" key="8">
    <source>
        <dbReference type="EMBL" id="CAJ2512001.1"/>
    </source>
</evidence>
<protein>
    <submittedName>
        <fullName evidence="8">Uu.00g076260.m01.CDS01</fullName>
    </submittedName>
</protein>
<proteinExistence type="predicted"/>
<evidence type="ECO:0000256" key="7">
    <source>
        <dbReference type="SAM" id="SignalP"/>
    </source>
</evidence>
<evidence type="ECO:0000256" key="6">
    <source>
        <dbReference type="SAM" id="Phobius"/>
    </source>
</evidence>
<sequence length="342" mass="35897">MRLQALLPLALLSAVAVCQDDSSTDYDLWGPGEDPVEFSDGNFTEPTATTTVYGEGASMNVSWDTTYENSNLYLIVGWDFGTPVQLATGSSQKWYQWDVHTDSKNTSQIYAFRIVNAQGTSDEQANGGFLSASFYIGDNDGTADDPTTTATTLTTSASVPVATATSGLAVTSPAEATSSSTPTTTPTVETGLSSGAKTGLGVGIGVGVVGIAALLAALWFWRKSKKGGGKNTNSQEAYEPYSGGSPQTVFNEGPPQPYDPNAPAYNANQQALMGYYKPGRPAQPAEMEAARGTELDGGQHHLCTPEAYTDNNAARPPTHSPAPTHLTASTHSPAQQQPVELQ</sequence>
<evidence type="ECO:0000256" key="4">
    <source>
        <dbReference type="ARBA" id="ARBA00023136"/>
    </source>
</evidence>
<dbReference type="EMBL" id="CAUWAG010000018">
    <property type="protein sequence ID" value="CAJ2512001.1"/>
    <property type="molecule type" value="Genomic_DNA"/>
</dbReference>
<keyword evidence="9" id="KW-1185">Reference proteome</keyword>
<comment type="subcellular location">
    <subcellularLocation>
        <location evidence="1">Membrane</location>
        <topology evidence="1">Single-pass membrane protein</topology>
    </subcellularLocation>
</comment>
<dbReference type="PANTHER" id="PTHR15549:SF26">
    <property type="entry name" value="AXIAL BUDDING PATTERN PROTEIN 2-RELATED"/>
    <property type="match status" value="1"/>
</dbReference>
<feature type="region of interest" description="Disordered" evidence="5">
    <location>
        <begin position="225"/>
        <end position="258"/>
    </location>
</feature>
<feature type="transmembrane region" description="Helical" evidence="6">
    <location>
        <begin position="200"/>
        <end position="221"/>
    </location>
</feature>
<accession>A0AAI8VVU5</accession>
<name>A0AAI8VVU5_9PEZI</name>
<keyword evidence="3 6" id="KW-1133">Transmembrane helix</keyword>
<feature type="compositionally biased region" description="Polar residues" evidence="5">
    <location>
        <begin position="326"/>
        <end position="342"/>
    </location>
</feature>